<sequence>MSLGLNHNSFGALTLATVTTDSMRFALQALVGVVLLAFRVNARALTTHYARTSTDTCANVDMQLSVPFLGIPVNVGIIDLCFCLSDIPSILTSNTIAETAVGLTSVSVVTSALTSMVNDASDHKQCTYPDNAETSCTASNPCGFTCSNGFTPSPSKNPTDCVCLSPFKVCNGVCGQFGSVCPSAHPKKREAEILQRRAETSCDIGFTACGVYGWQGFNSAEAWECIDTASDLESCGGCTIAFGRNPARGVDCTSIPGVMDVACASGSCVVRRCLPGWLVSMDGSYCVRKNIVDQVDGDMTAAM</sequence>
<reference evidence="1" key="1">
    <citation type="submission" date="2022-07" db="EMBL/GenBank/DDBJ databases">
        <title>Genome Sequence of Phlebia brevispora.</title>
        <authorList>
            <person name="Buettner E."/>
        </authorList>
    </citation>
    <scope>NUCLEOTIDE SEQUENCE</scope>
    <source>
        <strain evidence="1">MPL23</strain>
    </source>
</reference>
<name>A0ACC1SJM6_9APHY</name>
<evidence type="ECO:0000313" key="1">
    <source>
        <dbReference type="EMBL" id="KAJ3540955.1"/>
    </source>
</evidence>
<keyword evidence="2" id="KW-1185">Reference proteome</keyword>
<comment type="caution">
    <text evidence="1">The sequence shown here is derived from an EMBL/GenBank/DDBJ whole genome shotgun (WGS) entry which is preliminary data.</text>
</comment>
<protein>
    <submittedName>
        <fullName evidence="1">Uncharacterized protein</fullName>
    </submittedName>
</protein>
<gene>
    <name evidence="1" type="ORF">NM688_g6154</name>
</gene>
<proteinExistence type="predicted"/>
<organism evidence="1 2">
    <name type="scientific">Phlebia brevispora</name>
    <dbReference type="NCBI Taxonomy" id="194682"/>
    <lineage>
        <taxon>Eukaryota</taxon>
        <taxon>Fungi</taxon>
        <taxon>Dikarya</taxon>
        <taxon>Basidiomycota</taxon>
        <taxon>Agaricomycotina</taxon>
        <taxon>Agaricomycetes</taxon>
        <taxon>Polyporales</taxon>
        <taxon>Meruliaceae</taxon>
        <taxon>Phlebia</taxon>
    </lineage>
</organism>
<dbReference type="EMBL" id="JANHOG010001226">
    <property type="protein sequence ID" value="KAJ3540955.1"/>
    <property type="molecule type" value="Genomic_DNA"/>
</dbReference>
<evidence type="ECO:0000313" key="2">
    <source>
        <dbReference type="Proteomes" id="UP001148662"/>
    </source>
</evidence>
<accession>A0ACC1SJM6</accession>
<dbReference type="Proteomes" id="UP001148662">
    <property type="component" value="Unassembled WGS sequence"/>
</dbReference>